<evidence type="ECO:0000313" key="1">
    <source>
        <dbReference type="EMBL" id="MBX67723.1"/>
    </source>
</evidence>
<dbReference type="EMBL" id="GGEC01087239">
    <property type="protein sequence ID" value="MBX67723.1"/>
    <property type="molecule type" value="Transcribed_RNA"/>
</dbReference>
<sequence>MVHYKFLHHSTKLWVIMLTIRQSYHSSSQYNELGKEQICKLFFFLFRKRTNNFCNNTKGLTRRRFGNKLCHTIF</sequence>
<name>A0A2P2QL73_RHIMU</name>
<protein>
    <submittedName>
        <fullName evidence="1">Uncharacterized protein</fullName>
    </submittedName>
</protein>
<proteinExistence type="predicted"/>
<accession>A0A2P2QL73</accession>
<dbReference type="AlphaFoldDB" id="A0A2P2QL73"/>
<reference evidence="1" key="1">
    <citation type="submission" date="2018-02" db="EMBL/GenBank/DDBJ databases">
        <title>Rhizophora mucronata_Transcriptome.</title>
        <authorList>
            <person name="Meera S.P."/>
            <person name="Sreeshan A."/>
            <person name="Augustine A."/>
        </authorList>
    </citation>
    <scope>NUCLEOTIDE SEQUENCE</scope>
    <source>
        <tissue evidence="1">Leaf</tissue>
    </source>
</reference>
<organism evidence="1">
    <name type="scientific">Rhizophora mucronata</name>
    <name type="common">Asiatic mangrove</name>
    <dbReference type="NCBI Taxonomy" id="61149"/>
    <lineage>
        <taxon>Eukaryota</taxon>
        <taxon>Viridiplantae</taxon>
        <taxon>Streptophyta</taxon>
        <taxon>Embryophyta</taxon>
        <taxon>Tracheophyta</taxon>
        <taxon>Spermatophyta</taxon>
        <taxon>Magnoliopsida</taxon>
        <taxon>eudicotyledons</taxon>
        <taxon>Gunneridae</taxon>
        <taxon>Pentapetalae</taxon>
        <taxon>rosids</taxon>
        <taxon>fabids</taxon>
        <taxon>Malpighiales</taxon>
        <taxon>Rhizophoraceae</taxon>
        <taxon>Rhizophora</taxon>
    </lineage>
</organism>